<accession>A0A1V9YG70</accession>
<dbReference type="OrthoDB" id="67935at2759"/>
<sequence>MHQDDEAADEDLLAMLPAAGNSLAFLDASSSIPKRKRTRVNRLAQEVSTLREEALRLQDSVALWQLQRLGCPRMMKEASRYGRLAIQQKALKDKALREQAELRALLDEHIAFRAFLEKALLKRPRSMMLKVGNSKWRNLSLGTTAEARIAAIHAIADRQHELMESEMLAKGLYEPSADVFAVETSAAAGRIASEARRATVLATSLANTVVAAVDLMRERHAMISANGDNFTYCSSQVYEIDGDTTYIRSTFAPPNGPAPLTSSVITKKYDDEAAGGVAIVWRSILEDDGIPHTPGSFVNDEYGWYNQNLRVGQVQTNSRMYFERDNEKHTKYKAYVCATSPIAPPNAQSDQLVELMRVLHVDAMAPGGGALDDIVTTVRSSFQQMIAQFERQVVQRAFIEDTVTK</sequence>
<gene>
    <name evidence="1" type="ORF">ACHHYP_13040</name>
</gene>
<reference evidence="1 2" key="1">
    <citation type="journal article" date="2014" name="Genome Biol. Evol.">
        <title>The secreted proteins of Achlya hypogyna and Thraustotheca clavata identify the ancestral oomycete secretome and reveal gene acquisitions by horizontal gene transfer.</title>
        <authorList>
            <person name="Misner I."/>
            <person name="Blouin N."/>
            <person name="Leonard G."/>
            <person name="Richards T.A."/>
            <person name="Lane C.E."/>
        </authorList>
    </citation>
    <scope>NUCLEOTIDE SEQUENCE [LARGE SCALE GENOMIC DNA]</scope>
    <source>
        <strain evidence="1 2">ATCC 48635</strain>
    </source>
</reference>
<organism evidence="1 2">
    <name type="scientific">Achlya hypogyna</name>
    <name type="common">Oomycete</name>
    <name type="synonym">Protoachlya hypogyna</name>
    <dbReference type="NCBI Taxonomy" id="1202772"/>
    <lineage>
        <taxon>Eukaryota</taxon>
        <taxon>Sar</taxon>
        <taxon>Stramenopiles</taxon>
        <taxon>Oomycota</taxon>
        <taxon>Saprolegniomycetes</taxon>
        <taxon>Saprolegniales</taxon>
        <taxon>Achlyaceae</taxon>
        <taxon>Achlya</taxon>
    </lineage>
</organism>
<comment type="caution">
    <text evidence="1">The sequence shown here is derived from an EMBL/GenBank/DDBJ whole genome shotgun (WGS) entry which is preliminary data.</text>
</comment>
<dbReference type="EMBL" id="JNBR01001839">
    <property type="protein sequence ID" value="OQR84698.1"/>
    <property type="molecule type" value="Genomic_DNA"/>
</dbReference>
<dbReference type="Proteomes" id="UP000243579">
    <property type="component" value="Unassembled WGS sequence"/>
</dbReference>
<dbReference type="AlphaFoldDB" id="A0A1V9YG70"/>
<protein>
    <submittedName>
        <fullName evidence="1">Uncharacterized protein</fullName>
    </submittedName>
</protein>
<evidence type="ECO:0000313" key="1">
    <source>
        <dbReference type="EMBL" id="OQR84698.1"/>
    </source>
</evidence>
<name>A0A1V9YG70_ACHHY</name>
<evidence type="ECO:0000313" key="2">
    <source>
        <dbReference type="Proteomes" id="UP000243579"/>
    </source>
</evidence>
<keyword evidence="2" id="KW-1185">Reference proteome</keyword>
<proteinExistence type="predicted"/>